<dbReference type="PANTHER" id="PTHR21248">
    <property type="entry name" value="CARDIOLIPIN SYNTHASE"/>
    <property type="match status" value="1"/>
</dbReference>
<sequence length="477" mass="55207">MAEVRTYDLKTGKKKIRWGRFCLIAVLLYIAALTIPYVQHKKVSDHYKKQFDPQECYSEEPGKERAAYITDNTEALEYRLKMIREAKEEVIVSTFDFNADTGGKDVMSALIEAAHRNVHVRLIVDGISGFLDMLGDPYFQALASTENIEVKVYNPVNLLKPWTMQARLHDKYVITDSSMYLLGGRNTTNLFLGDYGKHQNIDKEIFIYAKEGESASLKQLKAYFERVWELSDSKEYRCKKKTDRVQNSLKELEERYPKLEALYPDILKTWDWEARTVETAKVTLLSNPIEAKNKEPHMWYSVNQLLQTGKNTVICTPYIICGKEMYADLKNTCEQGTNVEIITNDVSSGANPWGCTDYLNQKEKIWATGVQVHEYLGPHSNHTKAVLIDDRLSIVGSYNLDMRSTYQDTELMLAIDSEALSAELREEIDRDKTYSRTMTDSGEYHYEENYHPREMSTEKKIFYAVLRVITIPIRRFL</sequence>
<keyword evidence="1" id="KW-0472">Membrane</keyword>
<evidence type="ECO:0000256" key="1">
    <source>
        <dbReference type="SAM" id="Phobius"/>
    </source>
</evidence>
<dbReference type="InterPro" id="IPR025202">
    <property type="entry name" value="PLD-like_dom"/>
</dbReference>
<dbReference type="AlphaFoldDB" id="A0A2N5PK83"/>
<dbReference type="RefSeq" id="WP_004843437.1">
    <property type="nucleotide sequence ID" value="NZ_BAABXV010000001.1"/>
</dbReference>
<evidence type="ECO:0000313" key="4">
    <source>
        <dbReference type="Proteomes" id="UP000235093"/>
    </source>
</evidence>
<dbReference type="PANTHER" id="PTHR21248:SF12">
    <property type="entry name" value="CARDIOLIPIN SYNTHASE C"/>
    <property type="match status" value="1"/>
</dbReference>
<evidence type="ECO:0000313" key="3">
    <source>
        <dbReference type="EMBL" id="PLT75553.1"/>
    </source>
</evidence>
<dbReference type="Gene3D" id="3.30.870.10">
    <property type="entry name" value="Endonuclease Chain A"/>
    <property type="match status" value="2"/>
</dbReference>
<dbReference type="GO" id="GO:0030572">
    <property type="term" value="F:phosphatidyltransferase activity"/>
    <property type="evidence" value="ECO:0007669"/>
    <property type="project" value="UniProtKB-ARBA"/>
</dbReference>
<feature type="domain" description="PLD phosphodiesterase" evidence="2">
    <location>
        <begin position="377"/>
        <end position="404"/>
    </location>
</feature>
<dbReference type="CDD" id="cd09113">
    <property type="entry name" value="PLDc_ymdC_like_2"/>
    <property type="match status" value="1"/>
</dbReference>
<dbReference type="SUPFAM" id="SSF56024">
    <property type="entry name" value="Phospholipase D/nuclease"/>
    <property type="match status" value="2"/>
</dbReference>
<dbReference type="GeneID" id="57432690"/>
<accession>A0A2N5PK83</accession>
<reference evidence="3 4" key="1">
    <citation type="journal article" date="2017" name="Genome Med.">
        <title>A novel Ruminococcus gnavus clade enriched in inflammatory bowel disease patients.</title>
        <authorList>
            <person name="Hall A.B."/>
            <person name="Yassour M."/>
            <person name="Sauk J."/>
            <person name="Garner A."/>
            <person name="Jiang X."/>
            <person name="Arthur T."/>
            <person name="Lagoudas G.K."/>
            <person name="Vatanen T."/>
            <person name="Fornelos N."/>
            <person name="Wilson R."/>
            <person name="Bertha M."/>
            <person name="Cohen M."/>
            <person name="Garber J."/>
            <person name="Khalili H."/>
            <person name="Gevers D."/>
            <person name="Ananthakrishnan A.N."/>
            <person name="Kugathasan S."/>
            <person name="Lander E.S."/>
            <person name="Blainey P."/>
            <person name="Vlamakis H."/>
            <person name="Xavier R.J."/>
            <person name="Huttenhower C."/>
        </authorList>
    </citation>
    <scope>NUCLEOTIDE SEQUENCE [LARGE SCALE GENOMIC DNA]</scope>
    <source>
        <strain evidence="3 4">RJX1125</strain>
    </source>
</reference>
<dbReference type="STRING" id="33038.GCA_900067245_03720"/>
<keyword evidence="1" id="KW-1133">Transmembrane helix</keyword>
<dbReference type="PROSITE" id="PS50035">
    <property type="entry name" value="PLD"/>
    <property type="match status" value="2"/>
</dbReference>
<protein>
    <submittedName>
        <fullName evidence="3">Phospholipase D family protein</fullName>
    </submittedName>
</protein>
<proteinExistence type="predicted"/>
<dbReference type="EMBL" id="NIHT01000010">
    <property type="protein sequence ID" value="PLT75553.1"/>
    <property type="molecule type" value="Genomic_DNA"/>
</dbReference>
<evidence type="ECO:0000259" key="2">
    <source>
        <dbReference type="PROSITE" id="PS50035"/>
    </source>
</evidence>
<gene>
    <name evidence="3" type="ORF">CDL23_07605</name>
</gene>
<feature type="transmembrane region" description="Helical" evidence="1">
    <location>
        <begin position="21"/>
        <end position="38"/>
    </location>
</feature>
<comment type="caution">
    <text evidence="3">The sequence shown here is derived from an EMBL/GenBank/DDBJ whole genome shotgun (WGS) entry which is preliminary data.</text>
</comment>
<feature type="domain" description="PLD phosphodiesterase" evidence="2">
    <location>
        <begin position="164"/>
        <end position="191"/>
    </location>
</feature>
<keyword evidence="1" id="KW-0812">Transmembrane</keyword>
<organism evidence="3 4">
    <name type="scientific">Mediterraneibacter gnavus</name>
    <name type="common">Ruminococcus gnavus</name>
    <dbReference type="NCBI Taxonomy" id="33038"/>
    <lineage>
        <taxon>Bacteria</taxon>
        <taxon>Bacillati</taxon>
        <taxon>Bacillota</taxon>
        <taxon>Clostridia</taxon>
        <taxon>Lachnospirales</taxon>
        <taxon>Lachnospiraceae</taxon>
        <taxon>Mediterraneibacter</taxon>
    </lineage>
</organism>
<dbReference type="SMART" id="SM00155">
    <property type="entry name" value="PLDc"/>
    <property type="match status" value="2"/>
</dbReference>
<dbReference type="GO" id="GO:0032049">
    <property type="term" value="P:cardiolipin biosynthetic process"/>
    <property type="evidence" value="ECO:0007669"/>
    <property type="project" value="UniProtKB-ARBA"/>
</dbReference>
<dbReference type="Pfam" id="PF13091">
    <property type="entry name" value="PLDc_2"/>
    <property type="match status" value="2"/>
</dbReference>
<name>A0A2N5PK83_MEDGN</name>
<dbReference type="Proteomes" id="UP000235093">
    <property type="component" value="Unassembled WGS sequence"/>
</dbReference>
<dbReference type="InterPro" id="IPR001736">
    <property type="entry name" value="PLipase_D/transphosphatidylase"/>
</dbReference>